<protein>
    <submittedName>
        <fullName evidence="1">Uncharacterized protein</fullName>
    </submittedName>
</protein>
<evidence type="ECO:0000313" key="2">
    <source>
        <dbReference type="Proteomes" id="UP000663760"/>
    </source>
</evidence>
<dbReference type="EMBL" id="LR746277">
    <property type="protein sequence ID" value="CAA7408010.1"/>
    <property type="molecule type" value="Genomic_DNA"/>
</dbReference>
<dbReference type="Proteomes" id="UP000663760">
    <property type="component" value="Chromosome 14"/>
</dbReference>
<dbReference type="AlphaFoldDB" id="A0A7I8LDS9"/>
<dbReference type="PANTHER" id="PTHR35714:SF1">
    <property type="entry name" value="OS02G0715300 PROTEIN"/>
    <property type="match status" value="1"/>
</dbReference>
<dbReference type="PANTHER" id="PTHR35714">
    <property type="entry name" value="OS02G0715300 PROTEIN"/>
    <property type="match status" value="1"/>
</dbReference>
<sequence length="156" mass="17408">MNSLLENFQKRRFLPSRPLQDDLPVSRAAAAEAKIGLRRRLSSSVSIQSLSSAAAASSTWAFRRSKSMSSVGELAGGSLRRWWDWGWGWVLSRKPSFTRDLEMNDQETALLGCHNKGSLRHFFYKVRSELMRIVGSGGEPADNYAHHFHAAAKADG</sequence>
<accession>A0A7I8LDS9</accession>
<dbReference type="OrthoDB" id="760044at2759"/>
<gene>
    <name evidence="1" type="ORF">SI8410_14018688</name>
</gene>
<organism evidence="1 2">
    <name type="scientific">Spirodela intermedia</name>
    <name type="common">Intermediate duckweed</name>
    <dbReference type="NCBI Taxonomy" id="51605"/>
    <lineage>
        <taxon>Eukaryota</taxon>
        <taxon>Viridiplantae</taxon>
        <taxon>Streptophyta</taxon>
        <taxon>Embryophyta</taxon>
        <taxon>Tracheophyta</taxon>
        <taxon>Spermatophyta</taxon>
        <taxon>Magnoliopsida</taxon>
        <taxon>Liliopsida</taxon>
        <taxon>Araceae</taxon>
        <taxon>Lemnoideae</taxon>
        <taxon>Spirodela</taxon>
    </lineage>
</organism>
<name>A0A7I8LDS9_SPIIN</name>
<keyword evidence="2" id="KW-1185">Reference proteome</keyword>
<evidence type="ECO:0000313" key="1">
    <source>
        <dbReference type="EMBL" id="CAA7408010.1"/>
    </source>
</evidence>
<proteinExistence type="predicted"/>
<reference evidence="1" key="1">
    <citation type="submission" date="2020-02" db="EMBL/GenBank/DDBJ databases">
        <authorList>
            <person name="Scholz U."/>
            <person name="Mascher M."/>
            <person name="Fiebig A."/>
        </authorList>
    </citation>
    <scope>NUCLEOTIDE SEQUENCE</scope>
</reference>